<dbReference type="EnsemblProtists" id="PYU1_T003837">
    <property type="protein sequence ID" value="PYU1_T003837"/>
    <property type="gene ID" value="PYU1_G003827"/>
</dbReference>
<feature type="region of interest" description="Disordered" evidence="1">
    <location>
        <begin position="252"/>
        <end position="276"/>
    </location>
</feature>
<name>K3WFU6_GLOUD</name>
<reference evidence="4" key="2">
    <citation type="submission" date="2010-04" db="EMBL/GenBank/DDBJ databases">
        <authorList>
            <person name="Buell R."/>
            <person name="Hamilton J."/>
            <person name="Hostetler J."/>
        </authorList>
    </citation>
    <scope>NUCLEOTIDE SEQUENCE [LARGE SCALE GENOMIC DNA]</scope>
    <source>
        <strain evidence="4">DAOM:BR144</strain>
    </source>
</reference>
<evidence type="ECO:0000256" key="1">
    <source>
        <dbReference type="SAM" id="MobiDB-lite"/>
    </source>
</evidence>
<feature type="compositionally biased region" description="Polar residues" evidence="1">
    <location>
        <begin position="313"/>
        <end position="325"/>
    </location>
</feature>
<feature type="signal peptide" evidence="2">
    <location>
        <begin position="1"/>
        <end position="28"/>
    </location>
</feature>
<feature type="chain" id="PRO_5009701765" evidence="2">
    <location>
        <begin position="29"/>
        <end position="359"/>
    </location>
</feature>
<accession>K3WFU6</accession>
<organism evidence="3 4">
    <name type="scientific">Globisporangium ultimum (strain ATCC 200006 / CBS 805.95 / DAOM BR144)</name>
    <name type="common">Pythium ultimum</name>
    <dbReference type="NCBI Taxonomy" id="431595"/>
    <lineage>
        <taxon>Eukaryota</taxon>
        <taxon>Sar</taxon>
        <taxon>Stramenopiles</taxon>
        <taxon>Oomycota</taxon>
        <taxon>Peronosporomycetes</taxon>
        <taxon>Pythiales</taxon>
        <taxon>Pythiaceae</taxon>
        <taxon>Globisporangium</taxon>
    </lineage>
</organism>
<evidence type="ECO:0000313" key="3">
    <source>
        <dbReference type="EnsemblProtists" id="PYU1_T003837"/>
    </source>
</evidence>
<dbReference type="eggNOG" id="ENOG502T3YH">
    <property type="taxonomic scope" value="Eukaryota"/>
</dbReference>
<feature type="compositionally biased region" description="Low complexity" evidence="1">
    <location>
        <begin position="326"/>
        <end position="359"/>
    </location>
</feature>
<protein>
    <submittedName>
        <fullName evidence="3">Uncharacterized protein</fullName>
    </submittedName>
</protein>
<dbReference type="VEuPathDB" id="FungiDB:PYU1_G003827"/>
<evidence type="ECO:0000313" key="4">
    <source>
        <dbReference type="Proteomes" id="UP000019132"/>
    </source>
</evidence>
<reference evidence="4" key="1">
    <citation type="journal article" date="2010" name="Genome Biol.">
        <title>Genome sequence of the necrotrophic plant pathogen Pythium ultimum reveals original pathogenicity mechanisms and effector repertoire.</title>
        <authorList>
            <person name="Levesque C.A."/>
            <person name="Brouwer H."/>
            <person name="Cano L."/>
            <person name="Hamilton J.P."/>
            <person name="Holt C."/>
            <person name="Huitema E."/>
            <person name="Raffaele S."/>
            <person name="Robideau G.P."/>
            <person name="Thines M."/>
            <person name="Win J."/>
            <person name="Zerillo M.M."/>
            <person name="Beakes G.W."/>
            <person name="Boore J.L."/>
            <person name="Busam D."/>
            <person name="Dumas B."/>
            <person name="Ferriera S."/>
            <person name="Fuerstenberg S.I."/>
            <person name="Gachon C.M."/>
            <person name="Gaulin E."/>
            <person name="Govers F."/>
            <person name="Grenville-Briggs L."/>
            <person name="Horner N."/>
            <person name="Hostetler J."/>
            <person name="Jiang R.H."/>
            <person name="Johnson J."/>
            <person name="Krajaejun T."/>
            <person name="Lin H."/>
            <person name="Meijer H.J."/>
            <person name="Moore B."/>
            <person name="Morris P."/>
            <person name="Phuntmart V."/>
            <person name="Puiu D."/>
            <person name="Shetty J."/>
            <person name="Stajich J.E."/>
            <person name="Tripathy S."/>
            <person name="Wawra S."/>
            <person name="van West P."/>
            <person name="Whitty B.R."/>
            <person name="Coutinho P.M."/>
            <person name="Henrissat B."/>
            <person name="Martin F."/>
            <person name="Thomas P.D."/>
            <person name="Tyler B.M."/>
            <person name="De Vries R.P."/>
            <person name="Kamoun S."/>
            <person name="Yandell M."/>
            <person name="Tisserat N."/>
            <person name="Buell C.R."/>
        </authorList>
    </citation>
    <scope>NUCLEOTIDE SEQUENCE</scope>
    <source>
        <strain evidence="4">DAOM:BR144</strain>
    </source>
</reference>
<reference evidence="3" key="3">
    <citation type="submission" date="2015-02" db="UniProtKB">
        <authorList>
            <consortium name="EnsemblProtists"/>
        </authorList>
    </citation>
    <scope>IDENTIFICATION</scope>
    <source>
        <strain evidence="3">DAOM BR144</strain>
    </source>
</reference>
<dbReference type="InParanoid" id="K3WFU6"/>
<keyword evidence="2" id="KW-0732">Signal</keyword>
<dbReference type="AlphaFoldDB" id="K3WFU6"/>
<dbReference type="EMBL" id="GL376638">
    <property type="status" value="NOT_ANNOTATED_CDS"/>
    <property type="molecule type" value="Genomic_DNA"/>
</dbReference>
<feature type="region of interest" description="Disordered" evidence="1">
    <location>
        <begin position="310"/>
        <end position="359"/>
    </location>
</feature>
<accession>T1NX59</accession>
<dbReference type="VEuPathDB" id="FungiDB:PYU1_G003828"/>
<dbReference type="EnsemblProtists" id="PYU1_T003838">
    <property type="protein sequence ID" value="PYU1_T003838"/>
    <property type="gene ID" value="PYU1_G003828"/>
</dbReference>
<dbReference type="PROSITE" id="PS51257">
    <property type="entry name" value="PROKAR_LIPOPROTEIN"/>
    <property type="match status" value="1"/>
</dbReference>
<keyword evidence="4" id="KW-1185">Reference proteome</keyword>
<dbReference type="Proteomes" id="UP000019132">
    <property type="component" value="Unassembled WGS sequence"/>
</dbReference>
<sequence length="359" mass="37237">MQLKTTIVYVVVAIVAISCFQDTPSVHAEEMAYTSNGPATVSPARIKIMQNEKKAMGYSPYAKLAGVDLDKVDSATGTAPAVAPTPVTAAPVISSYDKEISPARIKIMQNEKKAMGYSPYAKLAGVDLDKVDSATGTAPAVAPTPVTAAPVISSYDKEISPARIKIMQNEKKAMGYSPYAKLAGVDLDKVDSATGTAPAVAPTPVTAAPVISSYDKEISPARIKIMQNEKKAMGYSPYAKLAGVDLDKLESASESAPTSTPAASPAAPASDDVPLSPERVQIIKDEIKELGYSPHAQFYKIDLKKAGIETGHSAPTSESKSNVDPASTAATAMSTAAVDAANTTTTATAPTTDVVETGP</sequence>
<evidence type="ECO:0000256" key="2">
    <source>
        <dbReference type="SAM" id="SignalP"/>
    </source>
</evidence>
<proteinExistence type="predicted"/>
<dbReference type="HOGENOM" id="CLU_772934_0_0_1"/>